<dbReference type="KEGG" id="kim:G3T16_14675"/>
<dbReference type="CDD" id="cd07821">
    <property type="entry name" value="PYR_PYL_RCAR_like"/>
    <property type="match status" value="1"/>
</dbReference>
<dbReference type="InterPro" id="IPR019587">
    <property type="entry name" value="Polyketide_cyclase/dehydratase"/>
</dbReference>
<gene>
    <name evidence="1" type="ORF">G3T16_14675</name>
</gene>
<dbReference type="EMBL" id="CP048711">
    <property type="protein sequence ID" value="QIB66458.1"/>
    <property type="molecule type" value="Genomic_DNA"/>
</dbReference>
<keyword evidence="2" id="KW-1185">Reference proteome</keyword>
<organism evidence="1 2">
    <name type="scientific">Kineobactrum salinum</name>
    <dbReference type="NCBI Taxonomy" id="2708301"/>
    <lineage>
        <taxon>Bacteria</taxon>
        <taxon>Pseudomonadati</taxon>
        <taxon>Pseudomonadota</taxon>
        <taxon>Gammaproteobacteria</taxon>
        <taxon>Cellvibrionales</taxon>
        <taxon>Halieaceae</taxon>
        <taxon>Kineobactrum</taxon>
    </lineage>
</organism>
<dbReference type="SUPFAM" id="SSF55961">
    <property type="entry name" value="Bet v1-like"/>
    <property type="match status" value="1"/>
</dbReference>
<evidence type="ECO:0000313" key="1">
    <source>
        <dbReference type="EMBL" id="QIB66458.1"/>
    </source>
</evidence>
<dbReference type="RefSeq" id="WP_163495892.1">
    <property type="nucleotide sequence ID" value="NZ_CP048711.1"/>
</dbReference>
<accession>A0A6C0U3E3</accession>
<proteinExistence type="predicted"/>
<dbReference type="Proteomes" id="UP000477680">
    <property type="component" value="Chromosome"/>
</dbReference>
<dbReference type="InterPro" id="IPR023393">
    <property type="entry name" value="START-like_dom_sf"/>
</dbReference>
<dbReference type="Pfam" id="PF10604">
    <property type="entry name" value="Polyketide_cyc2"/>
    <property type="match status" value="1"/>
</dbReference>
<dbReference type="Gene3D" id="3.30.530.20">
    <property type="match status" value="1"/>
</dbReference>
<sequence>MITIEKASRFAAPASRLWRLLATHEGQRRSEQGFVSAIEFEGEGQGMVRTMYTDGHLGAGYVKEKLVLFDPEAMEMTFEIIDTGDIVPFAGYRGSVKVIPAGGDACVLLACSTFVPVDVDEAQARAVSEANYALFFDNLHAALASGDW</sequence>
<evidence type="ECO:0000313" key="2">
    <source>
        <dbReference type="Proteomes" id="UP000477680"/>
    </source>
</evidence>
<dbReference type="AlphaFoldDB" id="A0A6C0U3E3"/>
<protein>
    <submittedName>
        <fullName evidence="1">SRPBCC family protein</fullName>
    </submittedName>
</protein>
<reference evidence="1 2" key="1">
    <citation type="submission" date="2020-02" db="EMBL/GenBank/DDBJ databases">
        <title>Genome sequencing for Kineobactrum sp. M2.</title>
        <authorList>
            <person name="Park S.-J."/>
        </authorList>
    </citation>
    <scope>NUCLEOTIDE SEQUENCE [LARGE SCALE GENOMIC DNA]</scope>
    <source>
        <strain evidence="1 2">M2</strain>
    </source>
</reference>
<name>A0A6C0U3E3_9GAMM</name>